<feature type="region of interest" description="Disordered" evidence="5">
    <location>
        <begin position="350"/>
        <end position="371"/>
    </location>
</feature>
<dbReference type="Gene3D" id="2.20.25.20">
    <property type="match status" value="1"/>
</dbReference>
<dbReference type="GO" id="GO:0008270">
    <property type="term" value="F:zinc ion binding"/>
    <property type="evidence" value="ECO:0007669"/>
    <property type="project" value="UniProtKB-KW"/>
</dbReference>
<keyword evidence="3" id="KW-0833">Ubl conjugation pathway</keyword>
<evidence type="ECO:0000313" key="8">
    <source>
        <dbReference type="Proteomes" id="UP000728032"/>
    </source>
</evidence>
<organism evidence="7">
    <name type="scientific">Oppiella nova</name>
    <dbReference type="NCBI Taxonomy" id="334625"/>
    <lineage>
        <taxon>Eukaryota</taxon>
        <taxon>Metazoa</taxon>
        <taxon>Ecdysozoa</taxon>
        <taxon>Arthropoda</taxon>
        <taxon>Chelicerata</taxon>
        <taxon>Arachnida</taxon>
        <taxon>Acari</taxon>
        <taxon>Acariformes</taxon>
        <taxon>Sarcoptiformes</taxon>
        <taxon>Oribatida</taxon>
        <taxon>Brachypylina</taxon>
        <taxon>Oppioidea</taxon>
        <taxon>Oppiidae</taxon>
        <taxon>Oppiella</taxon>
    </lineage>
</organism>
<proteinExistence type="predicted"/>
<dbReference type="Pfam" id="PF01485">
    <property type="entry name" value="IBR"/>
    <property type="match status" value="1"/>
</dbReference>
<dbReference type="AlphaFoldDB" id="A0A7R9M078"/>
<keyword evidence="4" id="KW-0862">Zinc</keyword>
<feature type="domain" description="IBR" evidence="6">
    <location>
        <begin position="229"/>
        <end position="277"/>
    </location>
</feature>
<dbReference type="EMBL" id="OC918732">
    <property type="protein sequence ID" value="CAD7649972.1"/>
    <property type="molecule type" value="Genomic_DNA"/>
</dbReference>
<evidence type="ECO:0000256" key="3">
    <source>
        <dbReference type="ARBA" id="ARBA00022786"/>
    </source>
</evidence>
<name>A0A7R9M078_9ACAR</name>
<protein>
    <recommendedName>
        <fullName evidence="6">IBR domain-containing protein</fullName>
    </recommendedName>
</protein>
<keyword evidence="1" id="KW-0479">Metal-binding</keyword>
<dbReference type="Proteomes" id="UP000728032">
    <property type="component" value="Unassembled WGS sequence"/>
</dbReference>
<dbReference type="InterPro" id="IPR002867">
    <property type="entry name" value="IBR_dom"/>
</dbReference>
<evidence type="ECO:0000256" key="5">
    <source>
        <dbReference type="SAM" id="MobiDB-lite"/>
    </source>
</evidence>
<sequence length="515" mass="60668">MSDSNNDPGSDNDYEIDPEQKAEALFCLDRLESILANTKEKRDLKEAIARSLLDQSNDDSGITTGDISFNSEHGNQIPQTTPIANDDQQDQVPSTSIDDTLNQEFVIIENTQGVPDENDEHDDFSSFINRTLDTELETKLQINAPQANQQTIEQDEFTGIFNQQFYNSIRRTKTKQRARIPFEYSENIQAQPHIHEPDPFKRVIEQMTVGHERSENMSARPNFIEDVSTNSENGLDTCVKCERTVELYPDIGFAYCSPCDYAFCTSCGNAYHGGQDCHRTTSPALNTHPIVREMEARLENVSSQRRIREERAVREREILEMERHERVARERERVERDLIDKERAIREQERRERDRLERERQEREVREQERAERDRIEKDRIDRERAIREEEIRERDRLERERQLMENERLERERREREARELESKRRREQRRKDDKASEQLIKNSCKKCPGCSNYIESSLNTWITSSLIHIILIRHICDGNPAIEPYIDNKTRDYTLNTSYGCSPCFSIVNNRYK</sequence>
<evidence type="ECO:0000259" key="6">
    <source>
        <dbReference type="Pfam" id="PF01485"/>
    </source>
</evidence>
<feature type="region of interest" description="Disordered" evidence="5">
    <location>
        <begin position="56"/>
        <end position="95"/>
    </location>
</feature>
<gene>
    <name evidence="7" type="ORF">ONB1V03_LOCUS7565</name>
</gene>
<feature type="compositionally biased region" description="Polar residues" evidence="5">
    <location>
        <begin position="56"/>
        <end position="83"/>
    </location>
</feature>
<dbReference type="EMBL" id="CAJPVJ010003907">
    <property type="protein sequence ID" value="CAG2168071.1"/>
    <property type="molecule type" value="Genomic_DNA"/>
</dbReference>
<reference evidence="7" key="1">
    <citation type="submission" date="2020-11" db="EMBL/GenBank/DDBJ databases">
        <authorList>
            <person name="Tran Van P."/>
        </authorList>
    </citation>
    <scope>NUCLEOTIDE SEQUENCE</scope>
</reference>
<keyword evidence="2" id="KW-0863">Zinc-finger</keyword>
<keyword evidence="8" id="KW-1185">Reference proteome</keyword>
<accession>A0A7R9M078</accession>
<dbReference type="OrthoDB" id="1431934at2759"/>
<evidence type="ECO:0000313" key="7">
    <source>
        <dbReference type="EMBL" id="CAD7649972.1"/>
    </source>
</evidence>
<evidence type="ECO:0000256" key="2">
    <source>
        <dbReference type="ARBA" id="ARBA00022771"/>
    </source>
</evidence>
<evidence type="ECO:0000256" key="4">
    <source>
        <dbReference type="ARBA" id="ARBA00022833"/>
    </source>
</evidence>
<dbReference type="SUPFAM" id="SSF57850">
    <property type="entry name" value="RING/U-box"/>
    <property type="match status" value="1"/>
</dbReference>
<evidence type="ECO:0000256" key="1">
    <source>
        <dbReference type="ARBA" id="ARBA00022723"/>
    </source>
</evidence>